<comment type="similarity">
    <text evidence="1 2">Belongs to the phD/YefM antitoxin family.</text>
</comment>
<dbReference type="KEGG" id="dalk:DSCA_12350"/>
<keyword evidence="4" id="KW-1185">Reference proteome</keyword>
<dbReference type="InterPro" id="IPR036165">
    <property type="entry name" value="YefM-like_sf"/>
</dbReference>
<sequence length="90" mass="10032">MIRSTDYLSATTLSKKTSATLDALANGDTDKLIILKNNTPKAVLLSMESYEAMEQEMEDLRLMALAMARLDSFNEKKALSHDFILEKFGA</sequence>
<protein>
    <recommendedName>
        <fullName evidence="2">Antitoxin</fullName>
    </recommendedName>
</protein>
<dbReference type="NCBIfam" id="TIGR01552">
    <property type="entry name" value="phd_fam"/>
    <property type="match status" value="1"/>
</dbReference>
<dbReference type="Proteomes" id="UP000427906">
    <property type="component" value="Chromosome"/>
</dbReference>
<dbReference type="Pfam" id="PF02604">
    <property type="entry name" value="PhdYeFM_antitox"/>
    <property type="match status" value="1"/>
</dbReference>
<organism evidence="3 4">
    <name type="scientific">Desulfosarcina alkanivorans</name>
    <dbReference type="NCBI Taxonomy" id="571177"/>
    <lineage>
        <taxon>Bacteria</taxon>
        <taxon>Pseudomonadati</taxon>
        <taxon>Thermodesulfobacteriota</taxon>
        <taxon>Desulfobacteria</taxon>
        <taxon>Desulfobacterales</taxon>
        <taxon>Desulfosarcinaceae</taxon>
        <taxon>Desulfosarcina</taxon>
    </lineage>
</organism>
<dbReference type="SUPFAM" id="SSF143120">
    <property type="entry name" value="YefM-like"/>
    <property type="match status" value="1"/>
</dbReference>
<evidence type="ECO:0000256" key="1">
    <source>
        <dbReference type="ARBA" id="ARBA00009981"/>
    </source>
</evidence>
<accession>A0A5K7YFP8</accession>
<proteinExistence type="inferred from homology"/>
<name>A0A5K7YFP8_9BACT</name>
<reference evidence="3 4" key="1">
    <citation type="submission" date="2019-11" db="EMBL/GenBank/DDBJ databases">
        <title>Comparative genomics of hydrocarbon-degrading Desulfosarcina strains.</title>
        <authorList>
            <person name="Watanabe M."/>
            <person name="Kojima H."/>
            <person name="Fukui M."/>
        </authorList>
    </citation>
    <scope>NUCLEOTIDE SEQUENCE [LARGE SCALE GENOMIC DNA]</scope>
    <source>
        <strain evidence="3 4">PL12</strain>
    </source>
</reference>
<dbReference type="AlphaFoldDB" id="A0A5K7YFP8"/>
<dbReference type="RefSeq" id="WP_231716389.1">
    <property type="nucleotide sequence ID" value="NZ_AP021874.1"/>
</dbReference>
<gene>
    <name evidence="3" type="ORF">DSCA_12350</name>
</gene>
<evidence type="ECO:0000256" key="2">
    <source>
        <dbReference type="RuleBase" id="RU362080"/>
    </source>
</evidence>
<evidence type="ECO:0000313" key="4">
    <source>
        <dbReference type="Proteomes" id="UP000427906"/>
    </source>
</evidence>
<dbReference type="EMBL" id="AP021874">
    <property type="protein sequence ID" value="BBO67305.1"/>
    <property type="molecule type" value="Genomic_DNA"/>
</dbReference>
<comment type="function">
    <text evidence="2">Antitoxin component of a type II toxin-antitoxin (TA) system.</text>
</comment>
<dbReference type="InterPro" id="IPR006442">
    <property type="entry name" value="Antitoxin_Phd/YefM"/>
</dbReference>
<evidence type="ECO:0000313" key="3">
    <source>
        <dbReference type="EMBL" id="BBO67305.1"/>
    </source>
</evidence>